<evidence type="ECO:0000259" key="4">
    <source>
        <dbReference type="Pfam" id="PF22725"/>
    </source>
</evidence>
<dbReference type="FunCoup" id="A0A146G7Q3">
    <property type="interactions" value="331"/>
</dbReference>
<dbReference type="RefSeq" id="WP_169809608.1">
    <property type="nucleotide sequence ID" value="NZ_BDCO01000002.1"/>
</dbReference>
<comment type="caution">
    <text evidence="5">The sequence shown here is derived from an EMBL/GenBank/DDBJ whole genome shotgun (WGS) entry which is preliminary data.</text>
</comment>
<evidence type="ECO:0000256" key="2">
    <source>
        <dbReference type="ARBA" id="ARBA00023002"/>
    </source>
</evidence>
<dbReference type="STRING" id="690879.TSACC_21997"/>
<proteinExistence type="inferred from homology"/>
<dbReference type="Pfam" id="PF01408">
    <property type="entry name" value="GFO_IDH_MocA"/>
    <property type="match status" value="1"/>
</dbReference>
<accession>A0A146G7Q3</accession>
<feature type="domain" description="GFO/IDH/MocA-like oxidoreductase" evidence="4">
    <location>
        <begin position="132"/>
        <end position="254"/>
    </location>
</feature>
<dbReference type="PANTHER" id="PTHR22604">
    <property type="entry name" value="OXIDOREDUCTASES"/>
    <property type="match status" value="1"/>
</dbReference>
<evidence type="ECO:0000313" key="6">
    <source>
        <dbReference type="Proteomes" id="UP000076023"/>
    </source>
</evidence>
<dbReference type="PANTHER" id="PTHR22604:SF105">
    <property type="entry name" value="TRANS-1,2-DIHYDROBENZENE-1,2-DIOL DEHYDROGENASE"/>
    <property type="match status" value="1"/>
</dbReference>
<reference evidence="6" key="1">
    <citation type="journal article" date="2017" name="Genome Announc.">
        <title>Draft Genome Sequence of Terrimicrobium sacchariphilum NM-5T, a Facultative Anaerobic Soil Bacterium of the Class Spartobacteria.</title>
        <authorList>
            <person name="Qiu Y.L."/>
            <person name="Tourlousse D.M."/>
            <person name="Matsuura N."/>
            <person name="Ohashi A."/>
            <person name="Sekiguchi Y."/>
        </authorList>
    </citation>
    <scope>NUCLEOTIDE SEQUENCE [LARGE SCALE GENOMIC DNA]</scope>
    <source>
        <strain evidence="6">NM-5</strain>
    </source>
</reference>
<dbReference type="Gene3D" id="3.40.50.720">
    <property type="entry name" value="NAD(P)-binding Rossmann-like Domain"/>
    <property type="match status" value="1"/>
</dbReference>
<organism evidence="5 6">
    <name type="scientific">Terrimicrobium sacchariphilum</name>
    <dbReference type="NCBI Taxonomy" id="690879"/>
    <lineage>
        <taxon>Bacteria</taxon>
        <taxon>Pseudomonadati</taxon>
        <taxon>Verrucomicrobiota</taxon>
        <taxon>Terrimicrobiia</taxon>
        <taxon>Terrimicrobiales</taxon>
        <taxon>Terrimicrobiaceae</taxon>
        <taxon>Terrimicrobium</taxon>
    </lineage>
</organism>
<dbReference type="Proteomes" id="UP000076023">
    <property type="component" value="Unassembled WGS sequence"/>
</dbReference>
<feature type="domain" description="Gfo/Idh/MocA-like oxidoreductase N-terminal" evidence="3">
    <location>
        <begin position="4"/>
        <end position="121"/>
    </location>
</feature>
<dbReference type="Gene3D" id="3.30.360.10">
    <property type="entry name" value="Dihydrodipicolinate Reductase, domain 2"/>
    <property type="match status" value="1"/>
</dbReference>
<dbReference type="InParanoid" id="A0A146G7Q3"/>
<dbReference type="Pfam" id="PF22725">
    <property type="entry name" value="GFO_IDH_MocA_C3"/>
    <property type="match status" value="1"/>
</dbReference>
<evidence type="ECO:0000259" key="3">
    <source>
        <dbReference type="Pfam" id="PF01408"/>
    </source>
</evidence>
<comment type="similarity">
    <text evidence="1">Belongs to the Gfo/Idh/MocA family.</text>
</comment>
<dbReference type="GO" id="GO:0000166">
    <property type="term" value="F:nucleotide binding"/>
    <property type="evidence" value="ECO:0007669"/>
    <property type="project" value="InterPro"/>
</dbReference>
<sequence>MKLQWGILSTGRIARRLAQALAVSQTGELAAVASRSLEPARAFAEEFGVPRAYGSYEELLADPGVQAVYLATPHPFHLEWVIKAAEAGKHILCEKPAGMNAREVEQMLAAAKRHGVFFMEAFMYRCHPQTAKVIEILRSGRLGQVKTIECSFGGLPAYEPKSRLFARELGGGAILDIGCYCASMARLVAGVSLGRELAEPLEIKALGQLDSGEGTDLQAHAVLRFEGGIFAHLSTSMVAPLENCVRVHGTAGVMTITQPWIAGSAGASIILKDYASNTAETISTEDATDLYAYELDAVAQYQNEGESPWPAMTGEDSLGNHRLLDAWRKEIGLTYPADEVF</sequence>
<dbReference type="SUPFAM" id="SSF55347">
    <property type="entry name" value="Glyceraldehyde-3-phosphate dehydrogenase-like, C-terminal domain"/>
    <property type="match status" value="1"/>
</dbReference>
<dbReference type="GO" id="GO:0016491">
    <property type="term" value="F:oxidoreductase activity"/>
    <property type="evidence" value="ECO:0007669"/>
    <property type="project" value="UniProtKB-KW"/>
</dbReference>
<dbReference type="AlphaFoldDB" id="A0A146G7Q3"/>
<evidence type="ECO:0000256" key="1">
    <source>
        <dbReference type="ARBA" id="ARBA00010928"/>
    </source>
</evidence>
<gene>
    <name evidence="5" type="ORF">TSACC_21997</name>
</gene>
<protein>
    <submittedName>
        <fullName evidence="5">Predicted dehydrogenase</fullName>
    </submittedName>
</protein>
<dbReference type="InterPro" id="IPR000683">
    <property type="entry name" value="Gfo/Idh/MocA-like_OxRdtase_N"/>
</dbReference>
<dbReference type="SUPFAM" id="SSF51735">
    <property type="entry name" value="NAD(P)-binding Rossmann-fold domains"/>
    <property type="match status" value="1"/>
</dbReference>
<dbReference type="InterPro" id="IPR055170">
    <property type="entry name" value="GFO_IDH_MocA-like_dom"/>
</dbReference>
<evidence type="ECO:0000313" key="5">
    <source>
        <dbReference type="EMBL" id="GAT33580.1"/>
    </source>
</evidence>
<dbReference type="InterPro" id="IPR050984">
    <property type="entry name" value="Gfo/Idh/MocA_domain"/>
</dbReference>
<dbReference type="InterPro" id="IPR036291">
    <property type="entry name" value="NAD(P)-bd_dom_sf"/>
</dbReference>
<keyword evidence="2" id="KW-0560">Oxidoreductase</keyword>
<keyword evidence="6" id="KW-1185">Reference proteome</keyword>
<dbReference type="EMBL" id="BDCO01000002">
    <property type="protein sequence ID" value="GAT33580.1"/>
    <property type="molecule type" value="Genomic_DNA"/>
</dbReference>
<name>A0A146G7Q3_TERSA</name>